<dbReference type="AlphaFoldDB" id="G4CT40"/>
<protein>
    <submittedName>
        <fullName evidence="1">Uncharacterized protein</fullName>
    </submittedName>
</protein>
<sequence length="44" mass="5108">MECFKKHSVFVFKQAFNSFSRKLNIPSQAAKQDRSTSSLFSHNK</sequence>
<reference evidence="1 2" key="1">
    <citation type="submission" date="2011-06" db="EMBL/GenBank/DDBJ databases">
        <authorList>
            <person name="Muzny D."/>
            <person name="Qin X."/>
            <person name="Deng J."/>
            <person name="Jiang H."/>
            <person name="Liu Y."/>
            <person name="Qu J."/>
            <person name="Song X.-Z."/>
            <person name="Zhang L."/>
            <person name="Thornton R."/>
            <person name="Coyle M."/>
            <person name="Francisco L."/>
            <person name="Jackson L."/>
            <person name="Javaid M."/>
            <person name="Korchina V."/>
            <person name="Kovar C."/>
            <person name="Mata R."/>
            <person name="Mathew T."/>
            <person name="Ngo R."/>
            <person name="Nguyen L."/>
            <person name="Nguyen N."/>
            <person name="Okwuonu G."/>
            <person name="Ongeri F."/>
            <person name="Pham C."/>
            <person name="Simmons D."/>
            <person name="Wilczek-Boney K."/>
            <person name="Hale W."/>
            <person name="Jakkamsetti A."/>
            <person name="Pham P."/>
            <person name="Ruth R."/>
            <person name="San Lucas F."/>
            <person name="Warren J."/>
            <person name="Zhang J."/>
            <person name="Zhao Z."/>
            <person name="Zhou C."/>
            <person name="Zhu D."/>
            <person name="Lee S."/>
            <person name="Bess C."/>
            <person name="Blankenburg K."/>
            <person name="Forbes L."/>
            <person name="Fu Q."/>
            <person name="Gubbala S."/>
            <person name="Hirani K."/>
            <person name="Jayaseelan J.C."/>
            <person name="Lara F."/>
            <person name="Munidasa M."/>
            <person name="Palculict T."/>
            <person name="Patil S."/>
            <person name="Pu L.-L."/>
            <person name="Saada N."/>
            <person name="Tang L."/>
            <person name="Weissenberger G."/>
            <person name="Zhu Y."/>
            <person name="Hemphill L."/>
            <person name="Shang Y."/>
            <person name="Youmans B."/>
            <person name="Ayvaz T."/>
            <person name="Ross M."/>
            <person name="Santibanez J."/>
            <person name="Aqrawi P."/>
            <person name="Gross S."/>
            <person name="Joshi V."/>
            <person name="Fowler G."/>
            <person name="Nazareth L."/>
            <person name="Reid J."/>
            <person name="Worley K."/>
            <person name="Petrosino J."/>
            <person name="Highlander S."/>
            <person name="Gibbs R."/>
        </authorList>
    </citation>
    <scope>NUCLEOTIDE SEQUENCE [LARGE SCALE GENOMIC DNA]</scope>
    <source>
        <strain evidence="1 2">9715</strain>
    </source>
</reference>
<gene>
    <name evidence="1" type="ORF">HMPREF9370_2250</name>
</gene>
<keyword evidence="2" id="KW-1185">Reference proteome</keyword>
<dbReference type="PATRIC" id="fig|1030841.3.peg.2237"/>
<comment type="caution">
    <text evidence="1">The sequence shown here is derived from an EMBL/GenBank/DDBJ whole genome shotgun (WGS) entry which is preliminary data.</text>
</comment>
<evidence type="ECO:0000313" key="1">
    <source>
        <dbReference type="EMBL" id="EGZ44402.1"/>
    </source>
</evidence>
<dbReference type="HOGENOM" id="CLU_3219141_0_0_4"/>
<dbReference type="STRING" id="1030841.HMPREF9370_2250"/>
<evidence type="ECO:0000313" key="2">
    <source>
        <dbReference type="Proteomes" id="UP000005336"/>
    </source>
</evidence>
<organism evidence="1 2">
    <name type="scientific">Neisseria wadsworthii 9715</name>
    <dbReference type="NCBI Taxonomy" id="1030841"/>
    <lineage>
        <taxon>Bacteria</taxon>
        <taxon>Pseudomonadati</taxon>
        <taxon>Pseudomonadota</taxon>
        <taxon>Betaproteobacteria</taxon>
        <taxon>Neisseriales</taxon>
        <taxon>Neisseriaceae</taxon>
        <taxon>Neisseria</taxon>
    </lineage>
</organism>
<dbReference type="Proteomes" id="UP000005336">
    <property type="component" value="Unassembled WGS sequence"/>
</dbReference>
<dbReference type="EMBL" id="AGAZ01000074">
    <property type="protein sequence ID" value="EGZ44402.1"/>
    <property type="molecule type" value="Genomic_DNA"/>
</dbReference>
<name>G4CT40_9NEIS</name>
<proteinExistence type="predicted"/>
<accession>G4CT40</accession>